<dbReference type="InterPro" id="IPR044880">
    <property type="entry name" value="NCX_ion-bd_dom_sf"/>
</dbReference>
<proteinExistence type="predicted"/>
<evidence type="ECO:0000256" key="1">
    <source>
        <dbReference type="ARBA" id="ARBA00004141"/>
    </source>
</evidence>
<evidence type="ECO:0000313" key="7">
    <source>
        <dbReference type="Proteomes" id="UP000277858"/>
    </source>
</evidence>
<dbReference type="STRING" id="1122997.GCA_000425285_00173"/>
<dbReference type="Proteomes" id="UP000277858">
    <property type="component" value="Chromosome"/>
</dbReference>
<dbReference type="EMBL" id="LR134473">
    <property type="protein sequence ID" value="VEI03598.1"/>
    <property type="molecule type" value="Genomic_DNA"/>
</dbReference>
<dbReference type="GO" id="GO:0005262">
    <property type="term" value="F:calcium channel activity"/>
    <property type="evidence" value="ECO:0007669"/>
    <property type="project" value="TreeGrafter"/>
</dbReference>
<name>A0A3S4WXL2_9ACTN</name>
<protein>
    <submittedName>
        <fullName evidence="6">Inner membrane protein yrbG</fullName>
    </submittedName>
</protein>
<dbReference type="GO" id="GO:0006874">
    <property type="term" value="P:intracellular calcium ion homeostasis"/>
    <property type="evidence" value="ECO:0007669"/>
    <property type="project" value="TreeGrafter"/>
</dbReference>
<dbReference type="PANTHER" id="PTHR10846:SF8">
    <property type="entry name" value="INNER MEMBRANE PROTEIN YRBG"/>
    <property type="match status" value="1"/>
</dbReference>
<dbReference type="InterPro" id="IPR004481">
    <property type="entry name" value="K/Na/Ca-exchanger"/>
</dbReference>
<dbReference type="GO" id="GO:0005886">
    <property type="term" value="C:plasma membrane"/>
    <property type="evidence" value="ECO:0007669"/>
    <property type="project" value="TreeGrafter"/>
</dbReference>
<keyword evidence="3" id="KW-1133">Transmembrane helix</keyword>
<dbReference type="PANTHER" id="PTHR10846">
    <property type="entry name" value="SODIUM/POTASSIUM/CALCIUM EXCHANGER"/>
    <property type="match status" value="1"/>
</dbReference>
<evidence type="ECO:0000256" key="4">
    <source>
        <dbReference type="ARBA" id="ARBA00023136"/>
    </source>
</evidence>
<organism evidence="6 7">
    <name type="scientific">Acidipropionibacterium jensenii</name>
    <dbReference type="NCBI Taxonomy" id="1749"/>
    <lineage>
        <taxon>Bacteria</taxon>
        <taxon>Bacillati</taxon>
        <taxon>Actinomycetota</taxon>
        <taxon>Actinomycetes</taxon>
        <taxon>Propionibacteriales</taxon>
        <taxon>Propionibacteriaceae</taxon>
        <taxon>Acidipropionibacterium</taxon>
    </lineage>
</organism>
<reference evidence="6 7" key="1">
    <citation type="submission" date="2018-12" db="EMBL/GenBank/DDBJ databases">
        <authorList>
            <consortium name="Pathogen Informatics"/>
        </authorList>
    </citation>
    <scope>NUCLEOTIDE SEQUENCE [LARGE SCALE GENOMIC DNA]</scope>
    <source>
        <strain evidence="6 7">NCTC13652</strain>
    </source>
</reference>
<dbReference type="AlphaFoldDB" id="A0A3S4WXL2"/>
<feature type="domain" description="Sodium/calcium exchanger membrane region" evidence="5">
    <location>
        <begin position="13"/>
        <end position="99"/>
    </location>
</feature>
<evidence type="ECO:0000256" key="2">
    <source>
        <dbReference type="ARBA" id="ARBA00022692"/>
    </source>
</evidence>
<gene>
    <name evidence="6" type="primary">yrbG_1</name>
    <name evidence="6" type="ORF">NCTC13652_01805</name>
</gene>
<evidence type="ECO:0000256" key="3">
    <source>
        <dbReference type="ARBA" id="ARBA00022989"/>
    </source>
</evidence>
<dbReference type="Pfam" id="PF01699">
    <property type="entry name" value="Na_Ca_ex"/>
    <property type="match status" value="1"/>
</dbReference>
<dbReference type="InterPro" id="IPR004837">
    <property type="entry name" value="NaCa_Exmemb"/>
</dbReference>
<keyword evidence="7" id="KW-1185">Reference proteome</keyword>
<comment type="subcellular location">
    <subcellularLocation>
        <location evidence="1">Membrane</location>
        <topology evidence="1">Multi-pass membrane protein</topology>
    </subcellularLocation>
</comment>
<evidence type="ECO:0000313" key="6">
    <source>
        <dbReference type="EMBL" id="VEI03598.1"/>
    </source>
</evidence>
<dbReference type="Gene3D" id="1.20.1420.30">
    <property type="entry name" value="NCX, central ion-binding region"/>
    <property type="match status" value="1"/>
</dbReference>
<keyword evidence="2" id="KW-0812">Transmembrane</keyword>
<evidence type="ECO:0000259" key="5">
    <source>
        <dbReference type="Pfam" id="PF01699"/>
    </source>
</evidence>
<keyword evidence="4" id="KW-0472">Membrane</keyword>
<dbReference type="GO" id="GO:0008273">
    <property type="term" value="F:calcium, potassium:sodium antiporter activity"/>
    <property type="evidence" value="ECO:0007669"/>
    <property type="project" value="TreeGrafter"/>
</dbReference>
<accession>A0A3S4WXL2</accession>
<sequence>MGGRVWIRSSMASVIQLVVGLAALVGGAELVVRNGAALAARLGVPPMVIGLTIVSIGTSAPELAVGIDAMRANAGSLAIGNIAGTNVVNLLLILGLCARSTSTGAPCCWICPAW</sequence>